<evidence type="ECO:0000256" key="6">
    <source>
        <dbReference type="ARBA" id="ARBA00023136"/>
    </source>
</evidence>
<evidence type="ECO:0000256" key="4">
    <source>
        <dbReference type="ARBA" id="ARBA00022692"/>
    </source>
</evidence>
<evidence type="ECO:0000256" key="5">
    <source>
        <dbReference type="ARBA" id="ARBA00022989"/>
    </source>
</evidence>
<evidence type="ECO:0000256" key="2">
    <source>
        <dbReference type="ARBA" id="ARBA00022448"/>
    </source>
</evidence>
<gene>
    <name evidence="9" type="ORF">ETD86_19665</name>
</gene>
<keyword evidence="3" id="KW-1003">Cell membrane</keyword>
<dbReference type="PANTHER" id="PTHR30561:SF1">
    <property type="entry name" value="MULTIDRUG TRANSPORTER EMRE"/>
    <property type="match status" value="1"/>
</dbReference>
<keyword evidence="5 8" id="KW-1133">Transmembrane helix</keyword>
<keyword evidence="6 8" id="KW-0472">Membrane</keyword>
<proteinExistence type="inferred from homology"/>
<comment type="subcellular location">
    <subcellularLocation>
        <location evidence="1 7">Cell membrane</location>
        <topology evidence="1 7">Multi-pass membrane protein</topology>
    </subcellularLocation>
</comment>
<keyword evidence="4 7" id="KW-0812">Transmembrane</keyword>
<dbReference type="InterPro" id="IPR037185">
    <property type="entry name" value="EmrE-like"/>
</dbReference>
<evidence type="ECO:0000256" key="1">
    <source>
        <dbReference type="ARBA" id="ARBA00004651"/>
    </source>
</evidence>
<dbReference type="GO" id="GO:0022857">
    <property type="term" value="F:transmembrane transporter activity"/>
    <property type="evidence" value="ECO:0007669"/>
    <property type="project" value="InterPro"/>
</dbReference>
<dbReference type="AlphaFoldDB" id="A0A5S4FI17"/>
<dbReference type="Gene3D" id="1.10.3730.20">
    <property type="match status" value="1"/>
</dbReference>
<feature type="transmembrane region" description="Helical" evidence="8">
    <location>
        <begin position="29"/>
        <end position="49"/>
    </location>
</feature>
<organism evidence="9 10">
    <name type="scientific">Nonomuraea turkmeniaca</name>
    <dbReference type="NCBI Taxonomy" id="103838"/>
    <lineage>
        <taxon>Bacteria</taxon>
        <taxon>Bacillati</taxon>
        <taxon>Actinomycetota</taxon>
        <taxon>Actinomycetes</taxon>
        <taxon>Streptosporangiales</taxon>
        <taxon>Streptosporangiaceae</taxon>
        <taxon>Nonomuraea</taxon>
    </lineage>
</organism>
<dbReference type="EMBL" id="VCKY01000061">
    <property type="protein sequence ID" value="TMR19959.1"/>
    <property type="molecule type" value="Genomic_DNA"/>
</dbReference>
<keyword evidence="10" id="KW-1185">Reference proteome</keyword>
<evidence type="ECO:0000256" key="3">
    <source>
        <dbReference type="ARBA" id="ARBA00022475"/>
    </source>
</evidence>
<evidence type="ECO:0008006" key="11">
    <source>
        <dbReference type="Google" id="ProtNLM"/>
    </source>
</evidence>
<dbReference type="PANTHER" id="PTHR30561">
    <property type="entry name" value="SMR FAMILY PROTON-DEPENDENT DRUG EFFLUX TRANSPORTER SUGE"/>
    <property type="match status" value="1"/>
</dbReference>
<dbReference type="InterPro" id="IPR000390">
    <property type="entry name" value="Small_drug/metabolite_transptr"/>
</dbReference>
<keyword evidence="2" id="KW-0813">Transport</keyword>
<reference evidence="9 10" key="1">
    <citation type="submission" date="2019-05" db="EMBL/GenBank/DDBJ databases">
        <title>Draft genome sequence of Nonomuraea turkmeniaca DSM 43926.</title>
        <authorList>
            <person name="Saricaoglu S."/>
            <person name="Isik K."/>
        </authorList>
    </citation>
    <scope>NUCLEOTIDE SEQUENCE [LARGE SCALE GENOMIC DNA]</scope>
    <source>
        <strain evidence="9 10">DSM 43926</strain>
    </source>
</reference>
<evidence type="ECO:0000313" key="9">
    <source>
        <dbReference type="EMBL" id="TMR19959.1"/>
    </source>
</evidence>
<evidence type="ECO:0000256" key="7">
    <source>
        <dbReference type="RuleBase" id="RU003942"/>
    </source>
</evidence>
<dbReference type="Pfam" id="PF00893">
    <property type="entry name" value="Multi_Drug_Res"/>
    <property type="match status" value="1"/>
</dbReference>
<evidence type="ECO:0000256" key="8">
    <source>
        <dbReference type="SAM" id="Phobius"/>
    </source>
</evidence>
<comment type="similarity">
    <text evidence="7">Belongs to the drug/metabolite transporter (DMT) superfamily. Small multidrug resistance (SMR) (TC 2.A.7.1) family.</text>
</comment>
<dbReference type="InterPro" id="IPR045324">
    <property type="entry name" value="Small_multidrug_res"/>
</dbReference>
<protein>
    <recommendedName>
        <fullName evidence="11">Transporter</fullName>
    </recommendedName>
</protein>
<evidence type="ECO:0000313" key="10">
    <source>
        <dbReference type="Proteomes" id="UP000309128"/>
    </source>
</evidence>
<dbReference type="SUPFAM" id="SSF103481">
    <property type="entry name" value="Multidrug resistance efflux transporter EmrE"/>
    <property type="match status" value="1"/>
</dbReference>
<comment type="caution">
    <text evidence="9">The sequence shown here is derived from an EMBL/GenBank/DDBJ whole genome shotgun (WGS) entry which is preliminary data.</text>
</comment>
<dbReference type="Proteomes" id="UP000309128">
    <property type="component" value="Unassembled WGS sequence"/>
</dbReference>
<feature type="transmembrane region" description="Helical" evidence="8">
    <location>
        <begin position="61"/>
        <end position="79"/>
    </location>
</feature>
<sequence>MGWVFLAVAIAGDLAGTAALERGTHGRYARHLVLAAAAYLVAFFAFSRALLTVPTSIADSVYFAGATALVTVYSTLWLGERLTTRKVTALVLIGAGVVVLRLQNT</sequence>
<dbReference type="RefSeq" id="WP_138667610.1">
    <property type="nucleotide sequence ID" value="NZ_VCKY01000061.1"/>
</dbReference>
<accession>A0A5S4FI17</accession>
<dbReference type="GO" id="GO:0005886">
    <property type="term" value="C:plasma membrane"/>
    <property type="evidence" value="ECO:0007669"/>
    <property type="project" value="UniProtKB-SubCell"/>
</dbReference>
<name>A0A5S4FI17_9ACTN</name>